<reference evidence="2 3" key="1">
    <citation type="submission" date="2015-07" db="EMBL/GenBank/DDBJ databases">
        <title>The genome of Eufriesea mexicana.</title>
        <authorList>
            <person name="Pan H."/>
            <person name="Kapheim K."/>
        </authorList>
    </citation>
    <scope>NUCLEOTIDE SEQUENCE [LARGE SCALE GENOMIC DNA]</scope>
    <source>
        <strain evidence="2">0111107269</strain>
        <tissue evidence="2">Whole body</tissue>
    </source>
</reference>
<evidence type="ECO:0000313" key="2">
    <source>
        <dbReference type="EMBL" id="OAD54695.1"/>
    </source>
</evidence>
<evidence type="ECO:0000256" key="1">
    <source>
        <dbReference type="SAM" id="MobiDB-lite"/>
    </source>
</evidence>
<feature type="compositionally biased region" description="Low complexity" evidence="1">
    <location>
        <begin position="128"/>
        <end position="141"/>
    </location>
</feature>
<name>A0A310SC58_9HYME</name>
<dbReference type="AlphaFoldDB" id="A0A310SC58"/>
<organism evidence="2 3">
    <name type="scientific">Eufriesea mexicana</name>
    <dbReference type="NCBI Taxonomy" id="516756"/>
    <lineage>
        <taxon>Eukaryota</taxon>
        <taxon>Metazoa</taxon>
        <taxon>Ecdysozoa</taxon>
        <taxon>Arthropoda</taxon>
        <taxon>Hexapoda</taxon>
        <taxon>Insecta</taxon>
        <taxon>Pterygota</taxon>
        <taxon>Neoptera</taxon>
        <taxon>Endopterygota</taxon>
        <taxon>Hymenoptera</taxon>
        <taxon>Apocrita</taxon>
        <taxon>Aculeata</taxon>
        <taxon>Apoidea</taxon>
        <taxon>Anthophila</taxon>
        <taxon>Apidae</taxon>
        <taxon>Eufriesea</taxon>
    </lineage>
</organism>
<feature type="compositionally biased region" description="Basic and acidic residues" evidence="1">
    <location>
        <begin position="146"/>
        <end position="169"/>
    </location>
</feature>
<gene>
    <name evidence="2" type="ORF">WN48_06371</name>
</gene>
<proteinExistence type="predicted"/>
<evidence type="ECO:0000313" key="3">
    <source>
        <dbReference type="Proteomes" id="UP000250275"/>
    </source>
</evidence>
<dbReference type="EMBL" id="KQ763867">
    <property type="protein sequence ID" value="OAD54695.1"/>
    <property type="molecule type" value="Genomic_DNA"/>
</dbReference>
<feature type="compositionally biased region" description="Basic and acidic residues" evidence="1">
    <location>
        <begin position="89"/>
        <end position="98"/>
    </location>
</feature>
<dbReference type="Proteomes" id="UP000250275">
    <property type="component" value="Unassembled WGS sequence"/>
</dbReference>
<keyword evidence="3" id="KW-1185">Reference proteome</keyword>
<sequence length="416" mass="46865">MRCMRAVLVPEETSLTRLLQARRVYYGEGSSLCKTPPPVVRVSRVIAKGCLDKRHWYGKKGRNREERREEQRQRRRCDSIDVHLPWQVKRGEEGEKGGGKRKRSTRVKDGDGWNVCSGGNEIDFSPNSGTNSTITETTNEIPSNVTDKKTGNAAERASEAEEIRQETARTSRLSVLSHGIGSRATRRKSDEIKKRLRTTPVTDDPAGSGRLGAYPSRVHPVPRIKSGRTRESMKRRSATDKTSVGAVPASGWIIPIKIPVLGTMERHGMADGMAGWMTTRRVRRDPSQAPKEFIKQYLGSDSTSRSYFDPSPKCWELDFTLRTSFSTLDPILRIRILILDRRLTSEPRAFWRSSVAKYNDDATTYPESSEVCLHEFANIAIEGTYNITISHVNCNVSKNLPCLTTETRIRIDDGLN</sequence>
<feature type="region of interest" description="Disordered" evidence="1">
    <location>
        <begin position="89"/>
        <end position="242"/>
    </location>
</feature>
<feature type="compositionally biased region" description="Basic and acidic residues" evidence="1">
    <location>
        <begin position="228"/>
        <end position="239"/>
    </location>
</feature>
<protein>
    <submittedName>
        <fullName evidence="2">Uncharacterized protein</fullName>
    </submittedName>
</protein>
<accession>A0A310SC58</accession>